<protein>
    <submittedName>
        <fullName evidence="1">Uncharacterized protein</fullName>
    </submittedName>
</protein>
<proteinExistence type="predicted"/>
<reference evidence="1 2" key="1">
    <citation type="journal article" date="2014" name="PLoS ONE">
        <title>Global Analysis of Gene Expression Profiles in Physic Nut (Jatropha curcas L.) Seedlings Exposed to Salt Stress.</title>
        <authorList>
            <person name="Zhang L."/>
            <person name="Zhang C."/>
            <person name="Wu P."/>
            <person name="Chen Y."/>
            <person name="Li M."/>
            <person name="Jiang H."/>
            <person name="Wu G."/>
        </authorList>
    </citation>
    <scope>NUCLEOTIDE SEQUENCE [LARGE SCALE GENOMIC DNA]</scope>
    <source>
        <strain evidence="2">cv. GZQX0401</strain>
        <tissue evidence="1">Young leaves</tissue>
    </source>
</reference>
<evidence type="ECO:0000313" key="2">
    <source>
        <dbReference type="Proteomes" id="UP000027138"/>
    </source>
</evidence>
<organism evidence="1 2">
    <name type="scientific">Jatropha curcas</name>
    <name type="common">Barbados nut</name>
    <dbReference type="NCBI Taxonomy" id="180498"/>
    <lineage>
        <taxon>Eukaryota</taxon>
        <taxon>Viridiplantae</taxon>
        <taxon>Streptophyta</taxon>
        <taxon>Embryophyta</taxon>
        <taxon>Tracheophyta</taxon>
        <taxon>Spermatophyta</taxon>
        <taxon>Magnoliopsida</taxon>
        <taxon>eudicotyledons</taxon>
        <taxon>Gunneridae</taxon>
        <taxon>Pentapetalae</taxon>
        <taxon>rosids</taxon>
        <taxon>fabids</taxon>
        <taxon>Malpighiales</taxon>
        <taxon>Euphorbiaceae</taxon>
        <taxon>Crotonoideae</taxon>
        <taxon>Jatropheae</taxon>
        <taxon>Jatropha</taxon>
    </lineage>
</organism>
<accession>A0A067L5Q5</accession>
<sequence length="104" mass="11617">MKDANWHKIAAEAINDHHDVTHLPFKCRNGTANPPRQVFKLPLGTVRRTTSQSGDSQIKTANWCKIAAKTINNHHDATHSPFKWRHGTVSPPGQVFKVPLGIVH</sequence>
<evidence type="ECO:0000313" key="1">
    <source>
        <dbReference type="EMBL" id="KDP39830.1"/>
    </source>
</evidence>
<keyword evidence="2" id="KW-1185">Reference proteome</keyword>
<name>A0A067L5Q5_JATCU</name>
<dbReference type="AlphaFoldDB" id="A0A067L5Q5"/>
<gene>
    <name evidence="1" type="ORF">JCGZ_04240</name>
</gene>
<dbReference type="EMBL" id="KK914338">
    <property type="protein sequence ID" value="KDP39830.1"/>
    <property type="molecule type" value="Genomic_DNA"/>
</dbReference>
<dbReference type="Proteomes" id="UP000027138">
    <property type="component" value="Unassembled WGS sequence"/>
</dbReference>